<proteinExistence type="predicted"/>
<feature type="region of interest" description="Disordered" evidence="1">
    <location>
        <begin position="40"/>
        <end position="111"/>
    </location>
</feature>
<evidence type="ECO:0000313" key="3">
    <source>
        <dbReference type="Proteomes" id="UP001642260"/>
    </source>
</evidence>
<reference evidence="2 3" key="1">
    <citation type="submission" date="2022-03" db="EMBL/GenBank/DDBJ databases">
        <authorList>
            <person name="Macdonald S."/>
            <person name="Ahmed S."/>
            <person name="Newling K."/>
        </authorList>
    </citation>
    <scope>NUCLEOTIDE SEQUENCE [LARGE SCALE GENOMIC DNA]</scope>
</reference>
<dbReference type="EMBL" id="CAKOAT010325154">
    <property type="protein sequence ID" value="CAH8362153.1"/>
    <property type="molecule type" value="Genomic_DNA"/>
</dbReference>
<evidence type="ECO:0000256" key="1">
    <source>
        <dbReference type="SAM" id="MobiDB-lite"/>
    </source>
</evidence>
<comment type="caution">
    <text evidence="2">The sequence shown here is derived from an EMBL/GenBank/DDBJ whole genome shotgun (WGS) entry which is preliminary data.</text>
</comment>
<organism evidence="2 3">
    <name type="scientific">Eruca vesicaria subsp. sativa</name>
    <name type="common">Garden rocket</name>
    <name type="synonym">Eruca sativa</name>
    <dbReference type="NCBI Taxonomy" id="29727"/>
    <lineage>
        <taxon>Eukaryota</taxon>
        <taxon>Viridiplantae</taxon>
        <taxon>Streptophyta</taxon>
        <taxon>Embryophyta</taxon>
        <taxon>Tracheophyta</taxon>
        <taxon>Spermatophyta</taxon>
        <taxon>Magnoliopsida</taxon>
        <taxon>eudicotyledons</taxon>
        <taxon>Gunneridae</taxon>
        <taxon>Pentapetalae</taxon>
        <taxon>rosids</taxon>
        <taxon>malvids</taxon>
        <taxon>Brassicales</taxon>
        <taxon>Brassicaceae</taxon>
        <taxon>Brassiceae</taxon>
        <taxon>Eruca</taxon>
    </lineage>
</organism>
<feature type="compositionally biased region" description="Basic and acidic residues" evidence="1">
    <location>
        <begin position="40"/>
        <end position="60"/>
    </location>
</feature>
<dbReference type="PANTHER" id="PTHR34055">
    <property type="entry name" value="OS09G0491596 PROTEIN"/>
    <property type="match status" value="1"/>
</dbReference>
<protein>
    <submittedName>
        <fullName evidence="2">Uncharacterized protein</fullName>
    </submittedName>
</protein>
<name>A0ABC8KSC6_ERUVS</name>
<sequence>MRFGLHHVADSNPPPGGYFINTAKPAVFFFKIVIGPLRPKLNERDTSGSVTSKEDVTENGKKRKKPLKSKESNVTEEENVLGSKASTDDYVKSSGFRQIGGRRKNKPRRAA</sequence>
<gene>
    <name evidence="2" type="ORF">ERUC_LOCUS27909</name>
</gene>
<accession>A0ABC8KSC6</accession>
<feature type="compositionally biased region" description="Basic residues" evidence="1">
    <location>
        <begin position="100"/>
        <end position="111"/>
    </location>
</feature>
<dbReference type="PANTHER" id="PTHR34055:SF15">
    <property type="entry name" value="RHO GTPASE-ACTIVATING GACO-LIKE PROTEIN"/>
    <property type="match status" value="1"/>
</dbReference>
<evidence type="ECO:0000313" key="2">
    <source>
        <dbReference type="EMBL" id="CAH8362153.1"/>
    </source>
</evidence>
<keyword evidence="3" id="KW-1185">Reference proteome</keyword>
<dbReference type="Proteomes" id="UP001642260">
    <property type="component" value="Unassembled WGS sequence"/>
</dbReference>
<dbReference type="AlphaFoldDB" id="A0ABC8KSC6"/>